<evidence type="ECO:0000313" key="6">
    <source>
        <dbReference type="Proteomes" id="UP000030746"/>
    </source>
</evidence>
<dbReference type="GO" id="GO:0005523">
    <property type="term" value="F:tropomyosin binding"/>
    <property type="evidence" value="ECO:0007669"/>
    <property type="project" value="InterPro"/>
</dbReference>
<evidence type="ECO:0000256" key="1">
    <source>
        <dbReference type="ARBA" id="ARBA00004245"/>
    </source>
</evidence>
<evidence type="ECO:0000313" key="5">
    <source>
        <dbReference type="EMBL" id="ESO94695.1"/>
    </source>
</evidence>
<dbReference type="Pfam" id="PF03250">
    <property type="entry name" value="Tropomodulin"/>
    <property type="match status" value="1"/>
</dbReference>
<dbReference type="GO" id="GO:0005856">
    <property type="term" value="C:cytoskeleton"/>
    <property type="evidence" value="ECO:0007669"/>
    <property type="project" value="UniProtKB-SubCell"/>
</dbReference>
<dbReference type="GeneID" id="20247406"/>
<dbReference type="AlphaFoldDB" id="V4AHL6"/>
<evidence type="ECO:0000256" key="4">
    <source>
        <dbReference type="SAM" id="MobiDB-lite"/>
    </source>
</evidence>
<dbReference type="GO" id="GO:0030016">
    <property type="term" value="C:myofibril"/>
    <property type="evidence" value="ECO:0007669"/>
    <property type="project" value="TreeGrafter"/>
</dbReference>
<dbReference type="GO" id="GO:0030239">
    <property type="term" value="P:myofibril assembly"/>
    <property type="evidence" value="ECO:0007669"/>
    <property type="project" value="TreeGrafter"/>
</dbReference>
<keyword evidence="2" id="KW-0963">Cytoplasm</keyword>
<comment type="subcellular location">
    <subcellularLocation>
        <location evidence="1">Cytoplasm</location>
        <location evidence="1">Cytoskeleton</location>
    </subcellularLocation>
</comment>
<sequence length="353" mass="39783">MSTFVKSKSEDVPDIDFDDLEDILAQLTQEELEELNGDFDPDNSLLPPSQRQKDQTDKSPTGPYKRQKLLDFLEKKAKEEKDWEQNKPYVKETKGKVFVPKKIENKKEEQVNDDGTTDTEWDDILQQASEEELVDLAAVLGFHSMLTQTQYYASLEDRKIHEGGFTGAAHAQKFNPLPSEPPNTTDVEGSIEKLKNNDPELKSLNLNNIKNMSVERLEQLADALKDNTQLKKLEMAGVAANDKIARALAKALESNKTLKTLNVESNFLTGEAILTLLKAININQSVLHLHVANQKPEVLGNKVEMNIQKLILENDTMIRFGILFEFPGVRAKVTEKIQQNIDKLRKARIGGSS</sequence>
<evidence type="ECO:0000256" key="3">
    <source>
        <dbReference type="ARBA" id="ARBA00023212"/>
    </source>
</evidence>
<dbReference type="STRING" id="225164.V4AHL6"/>
<dbReference type="InterPro" id="IPR004934">
    <property type="entry name" value="TMOD"/>
</dbReference>
<gene>
    <name evidence="5" type="ORF">LOTGIDRAFT_227355</name>
</gene>
<protein>
    <recommendedName>
        <fullName evidence="7">Tropomodulin</fullName>
    </recommendedName>
</protein>
<evidence type="ECO:0000256" key="2">
    <source>
        <dbReference type="ARBA" id="ARBA00022490"/>
    </source>
</evidence>
<dbReference type="Proteomes" id="UP000030746">
    <property type="component" value="Unassembled WGS sequence"/>
</dbReference>
<dbReference type="InterPro" id="IPR032675">
    <property type="entry name" value="LRR_dom_sf"/>
</dbReference>
<dbReference type="GO" id="GO:0007015">
    <property type="term" value="P:actin filament organization"/>
    <property type="evidence" value="ECO:0007669"/>
    <property type="project" value="TreeGrafter"/>
</dbReference>
<name>V4AHL6_LOTGI</name>
<dbReference type="CTD" id="20247406"/>
<keyword evidence="6" id="KW-1185">Reference proteome</keyword>
<reference evidence="5 6" key="1">
    <citation type="journal article" date="2013" name="Nature">
        <title>Insights into bilaterian evolution from three spiralian genomes.</title>
        <authorList>
            <person name="Simakov O."/>
            <person name="Marletaz F."/>
            <person name="Cho S.J."/>
            <person name="Edsinger-Gonzales E."/>
            <person name="Havlak P."/>
            <person name="Hellsten U."/>
            <person name="Kuo D.H."/>
            <person name="Larsson T."/>
            <person name="Lv J."/>
            <person name="Arendt D."/>
            <person name="Savage R."/>
            <person name="Osoegawa K."/>
            <person name="de Jong P."/>
            <person name="Grimwood J."/>
            <person name="Chapman J.A."/>
            <person name="Shapiro H."/>
            <person name="Aerts A."/>
            <person name="Otillar R.P."/>
            <person name="Terry A.Y."/>
            <person name="Boore J.L."/>
            <person name="Grigoriev I.V."/>
            <person name="Lindberg D.R."/>
            <person name="Seaver E.C."/>
            <person name="Weisblat D.A."/>
            <person name="Putnam N.H."/>
            <person name="Rokhsar D.S."/>
        </authorList>
    </citation>
    <scope>NUCLEOTIDE SEQUENCE [LARGE SCALE GENOMIC DNA]</scope>
</reference>
<dbReference type="Gene3D" id="3.80.10.10">
    <property type="entry name" value="Ribonuclease Inhibitor"/>
    <property type="match status" value="1"/>
</dbReference>
<keyword evidence="3" id="KW-0206">Cytoskeleton</keyword>
<proteinExistence type="predicted"/>
<dbReference type="HOGENOM" id="CLU_031052_1_0_1"/>
<dbReference type="SUPFAM" id="SSF52047">
    <property type="entry name" value="RNI-like"/>
    <property type="match status" value="1"/>
</dbReference>
<dbReference type="GO" id="GO:0051694">
    <property type="term" value="P:pointed-end actin filament capping"/>
    <property type="evidence" value="ECO:0007669"/>
    <property type="project" value="InterPro"/>
</dbReference>
<dbReference type="RefSeq" id="XP_009054624.1">
    <property type="nucleotide sequence ID" value="XM_009056376.1"/>
</dbReference>
<dbReference type="KEGG" id="lgi:LOTGIDRAFT_227355"/>
<dbReference type="PANTHER" id="PTHR10901">
    <property type="entry name" value="TROPOMODULIN"/>
    <property type="match status" value="1"/>
</dbReference>
<feature type="region of interest" description="Disordered" evidence="4">
    <location>
        <begin position="31"/>
        <end position="66"/>
    </location>
</feature>
<dbReference type="OMA" id="PYQRDKL"/>
<dbReference type="OrthoDB" id="2163268at2759"/>
<dbReference type="PANTHER" id="PTHR10901:SF6">
    <property type="entry name" value="TROPOMODULIN, ISOFORM N"/>
    <property type="match status" value="1"/>
</dbReference>
<dbReference type="EMBL" id="KB201755">
    <property type="protein sequence ID" value="ESO94695.1"/>
    <property type="molecule type" value="Genomic_DNA"/>
</dbReference>
<feature type="compositionally biased region" description="Acidic residues" evidence="4">
    <location>
        <begin position="31"/>
        <end position="41"/>
    </location>
</feature>
<accession>V4AHL6</accession>
<evidence type="ECO:0008006" key="7">
    <source>
        <dbReference type="Google" id="ProtNLM"/>
    </source>
</evidence>
<organism evidence="5 6">
    <name type="scientific">Lottia gigantea</name>
    <name type="common">Giant owl limpet</name>
    <dbReference type="NCBI Taxonomy" id="225164"/>
    <lineage>
        <taxon>Eukaryota</taxon>
        <taxon>Metazoa</taxon>
        <taxon>Spiralia</taxon>
        <taxon>Lophotrochozoa</taxon>
        <taxon>Mollusca</taxon>
        <taxon>Gastropoda</taxon>
        <taxon>Patellogastropoda</taxon>
        <taxon>Lottioidea</taxon>
        <taxon>Lottiidae</taxon>
        <taxon>Lottia</taxon>
    </lineage>
</organism>